<dbReference type="RefSeq" id="WP_139106550.1">
    <property type="nucleotide sequence ID" value="NZ_VDFR01000096.1"/>
</dbReference>
<feature type="domain" description="ABC-2 type transporter transmembrane" evidence="6">
    <location>
        <begin position="421"/>
        <end position="632"/>
    </location>
</feature>
<keyword evidence="3 5" id="KW-1133">Transmembrane helix</keyword>
<keyword evidence="4 5" id="KW-0472">Membrane</keyword>
<proteinExistence type="predicted"/>
<dbReference type="GO" id="GO:0140359">
    <property type="term" value="F:ABC-type transporter activity"/>
    <property type="evidence" value="ECO:0007669"/>
    <property type="project" value="InterPro"/>
</dbReference>
<feature type="transmembrane region" description="Helical" evidence="5">
    <location>
        <begin position="497"/>
        <end position="522"/>
    </location>
</feature>
<evidence type="ECO:0000313" key="9">
    <source>
        <dbReference type="Proteomes" id="UP000306740"/>
    </source>
</evidence>
<feature type="transmembrane region" description="Helical" evidence="5">
    <location>
        <begin position="22"/>
        <end position="43"/>
    </location>
</feature>
<dbReference type="PANTHER" id="PTHR43077">
    <property type="entry name" value="TRANSPORT PERMEASE YVFS-RELATED"/>
    <property type="match status" value="1"/>
</dbReference>
<dbReference type="Pfam" id="PF12698">
    <property type="entry name" value="ABC2_membrane_3"/>
    <property type="match status" value="2"/>
</dbReference>
<gene>
    <name evidence="8" type="ORF">FHE65_21055</name>
    <name evidence="7" type="ORF">FHE65_31035</name>
</gene>
<feature type="transmembrane region" description="Helical" evidence="5">
    <location>
        <begin position="528"/>
        <end position="552"/>
    </location>
</feature>
<reference evidence="7 9" key="1">
    <citation type="submission" date="2019-05" db="EMBL/GenBank/DDBJ databases">
        <title>Mumia sp. nov., isolated from the intestinal contents of plateau pika (Ochotona curzoniae) in the Qinghai-Tibet plateau of China.</title>
        <authorList>
            <person name="Tian Z."/>
        </authorList>
    </citation>
    <scope>NUCLEOTIDE SEQUENCE [LARGE SCALE GENOMIC DNA]</scope>
    <source>
        <strain evidence="9">527</strain>
        <strain evidence="7">Z527</strain>
    </source>
</reference>
<evidence type="ECO:0000256" key="1">
    <source>
        <dbReference type="ARBA" id="ARBA00004141"/>
    </source>
</evidence>
<dbReference type="OrthoDB" id="9811483at2"/>
<feature type="transmembrane region" description="Helical" evidence="5">
    <location>
        <begin position="559"/>
        <end position="578"/>
    </location>
</feature>
<dbReference type="PANTHER" id="PTHR43077:SF5">
    <property type="entry name" value="PHAGE INFECTION PROTEIN"/>
    <property type="match status" value="1"/>
</dbReference>
<dbReference type="Proteomes" id="UP000306740">
    <property type="component" value="Unassembled WGS sequence"/>
</dbReference>
<sequence length="652" mass="69506">MFAVFSPGSDLKRYYRGRMPRLALVVIVLMPLLYGALYLWAFWNPFAAADKIPVALVNEDVGAVVMGEKLDAGKQVADGLLASKQLDLHLVSPKEGAEGVADGTYYFSVTLPKDFSEAVASPAGDKPRSADLVFTYNDVNNYLATIIGQDAAQQAVNEISAQVGVKTFEIALNEVTNDLVPKVREASSGATQLDTGLTKVNSGAQELATKLVTAKDGSAKLATGVDELDQKVDSVTDLILAEIDKSGITGSEIRTTAGRLNDTTEDVVKVLDEVSAAQAVASQRLDTVVAQLRASGDPVQRRLANALAPVENALATKGLGPRANDQLTAIRGDARLLDRELGNPQSRLSGALRVLESGEVVSQIKTARTDVGELRTGADELSSGLVKLTTGAGTLAAGTKEASSGSAQLASGLKEGVGMIPTWTDGQRTDLAKALARPVQLKEDYLHKAPTFGTGFAPFFFGLALFVGGIIAWMLFTPLQTRPLVQGLGSFRVVLASYAPTYAMGMLQAAILYTVVVFAVGLRPTHPWGTFAFMLLIVAMFLAMIQMFNALFGAAVGRVVTLAFLMVQLVSAGGVYPVPTTTKPFQYIHVVDPMTYTVTGLRQLTVGGIDDRLWISVTVVLGLTVAFLAISTWAARRNRQYTMDRLYPPIEV</sequence>
<dbReference type="InterPro" id="IPR051328">
    <property type="entry name" value="T7SS_ABC-Transporter"/>
</dbReference>
<accession>A0A5C4MA26</accession>
<organism evidence="7 9">
    <name type="scientific">Mumia zhuanghuii</name>
    <dbReference type="NCBI Taxonomy" id="2585211"/>
    <lineage>
        <taxon>Bacteria</taxon>
        <taxon>Bacillati</taxon>
        <taxon>Actinomycetota</taxon>
        <taxon>Actinomycetes</taxon>
        <taxon>Propionibacteriales</taxon>
        <taxon>Nocardioidaceae</taxon>
        <taxon>Mumia</taxon>
    </lineage>
</organism>
<evidence type="ECO:0000256" key="2">
    <source>
        <dbReference type="ARBA" id="ARBA00022692"/>
    </source>
</evidence>
<dbReference type="NCBIfam" id="TIGR03061">
    <property type="entry name" value="pip_yhgE_Nterm"/>
    <property type="match status" value="1"/>
</dbReference>
<dbReference type="InterPro" id="IPR013525">
    <property type="entry name" value="ABC2_TM"/>
</dbReference>
<keyword evidence="2 5" id="KW-0812">Transmembrane</keyword>
<protein>
    <submittedName>
        <fullName evidence="7">YhgE/Pip domain-containing protein</fullName>
    </submittedName>
</protein>
<evidence type="ECO:0000256" key="3">
    <source>
        <dbReference type="ARBA" id="ARBA00022989"/>
    </source>
</evidence>
<feature type="domain" description="ABC-2 type transporter transmembrane" evidence="6">
    <location>
        <begin position="24"/>
        <end position="162"/>
    </location>
</feature>
<dbReference type="AlphaFoldDB" id="A0A5C4MA26"/>
<comment type="subcellular location">
    <subcellularLocation>
        <location evidence="1">Membrane</location>
        <topology evidence="1">Multi-pass membrane protein</topology>
    </subcellularLocation>
</comment>
<dbReference type="EMBL" id="VDFR01000201">
    <property type="protein sequence ID" value="TNC31681.1"/>
    <property type="molecule type" value="Genomic_DNA"/>
</dbReference>
<dbReference type="InterPro" id="IPR017501">
    <property type="entry name" value="Phage_infect_YhgE_C"/>
</dbReference>
<evidence type="ECO:0000256" key="4">
    <source>
        <dbReference type="ARBA" id="ARBA00023136"/>
    </source>
</evidence>
<evidence type="ECO:0000256" key="5">
    <source>
        <dbReference type="SAM" id="Phobius"/>
    </source>
</evidence>
<feature type="transmembrane region" description="Helical" evidence="5">
    <location>
        <begin position="613"/>
        <end position="635"/>
    </location>
</feature>
<dbReference type="Gene3D" id="3.40.1710.10">
    <property type="entry name" value="abc type-2 transporter like domain"/>
    <property type="match status" value="1"/>
</dbReference>
<name>A0A5C4MA26_9ACTN</name>
<evidence type="ECO:0000259" key="6">
    <source>
        <dbReference type="Pfam" id="PF12698"/>
    </source>
</evidence>
<dbReference type="EMBL" id="VDFR01000096">
    <property type="protein sequence ID" value="TNC42412.1"/>
    <property type="molecule type" value="Genomic_DNA"/>
</dbReference>
<dbReference type="NCBIfam" id="TIGR03062">
    <property type="entry name" value="pip_yhgE_Cterm"/>
    <property type="match status" value="1"/>
</dbReference>
<evidence type="ECO:0000313" key="7">
    <source>
        <dbReference type="EMBL" id="TNC31681.1"/>
    </source>
</evidence>
<evidence type="ECO:0000313" key="8">
    <source>
        <dbReference type="EMBL" id="TNC42412.1"/>
    </source>
</evidence>
<dbReference type="GO" id="GO:0016020">
    <property type="term" value="C:membrane"/>
    <property type="evidence" value="ECO:0007669"/>
    <property type="project" value="UniProtKB-SubCell"/>
</dbReference>
<feature type="transmembrane region" description="Helical" evidence="5">
    <location>
        <begin position="456"/>
        <end position="476"/>
    </location>
</feature>
<dbReference type="InterPro" id="IPR017500">
    <property type="entry name" value="Phage_infect_YhgE_N"/>
</dbReference>
<comment type="caution">
    <text evidence="7">The sequence shown here is derived from an EMBL/GenBank/DDBJ whole genome shotgun (WGS) entry which is preliminary data.</text>
</comment>